<feature type="non-terminal residue" evidence="6">
    <location>
        <position position="144"/>
    </location>
</feature>
<gene>
    <name evidence="6" type="ORF">BAUCODRAFT_57871</name>
</gene>
<dbReference type="STRING" id="717646.M2NM85"/>
<evidence type="ECO:0000256" key="4">
    <source>
        <dbReference type="SAM" id="MobiDB-lite"/>
    </source>
</evidence>
<keyword evidence="3" id="KW-0175">Coiled coil</keyword>
<dbReference type="GeneID" id="19115765"/>
<dbReference type="HOGENOM" id="CLU_1801024_0_0_1"/>
<proteinExistence type="predicted"/>
<keyword evidence="2" id="KW-0963">Cytoplasm</keyword>
<feature type="domain" description="Centrosomin N-terminal motif 1" evidence="5">
    <location>
        <begin position="26"/>
        <end position="91"/>
    </location>
</feature>
<dbReference type="GO" id="GO:0005815">
    <property type="term" value="C:microtubule organizing center"/>
    <property type="evidence" value="ECO:0007669"/>
    <property type="project" value="InterPro"/>
</dbReference>
<evidence type="ECO:0000313" key="6">
    <source>
        <dbReference type="EMBL" id="EMD00291.1"/>
    </source>
</evidence>
<sequence length="144" mass="16377">MLDSTPMPQLPQRGDEGVLNQGNGLTLRDQEAKLDQIQKDNFSLKLKIHYLEEALRKNGTSFQQQTLKENAVEQRHADVKALERELDLARQSGQGDVEEVQRRLQMLRAELEAEHAEAKQALEDEILVLESTFDDLQAEKAALE</sequence>
<keyword evidence="7" id="KW-1185">Reference proteome</keyword>
<dbReference type="GO" id="GO:0005737">
    <property type="term" value="C:cytoplasm"/>
    <property type="evidence" value="ECO:0007669"/>
    <property type="project" value="UniProtKB-SubCell"/>
</dbReference>
<dbReference type="KEGG" id="bcom:BAUCODRAFT_57871"/>
<evidence type="ECO:0000256" key="3">
    <source>
        <dbReference type="SAM" id="Coils"/>
    </source>
</evidence>
<protein>
    <recommendedName>
        <fullName evidence="5">Centrosomin N-terminal motif 1 domain-containing protein</fullName>
    </recommendedName>
</protein>
<dbReference type="EMBL" id="KB445551">
    <property type="protein sequence ID" value="EMD00291.1"/>
    <property type="molecule type" value="Genomic_DNA"/>
</dbReference>
<feature type="region of interest" description="Disordered" evidence="4">
    <location>
        <begin position="1"/>
        <end position="22"/>
    </location>
</feature>
<comment type="subcellular location">
    <subcellularLocation>
        <location evidence="1">Cytoplasm</location>
    </subcellularLocation>
</comment>
<dbReference type="RefSeq" id="XP_007672791.1">
    <property type="nucleotide sequence ID" value="XM_007674601.1"/>
</dbReference>
<evidence type="ECO:0000256" key="1">
    <source>
        <dbReference type="ARBA" id="ARBA00004496"/>
    </source>
</evidence>
<evidence type="ECO:0000313" key="7">
    <source>
        <dbReference type="Proteomes" id="UP000011761"/>
    </source>
</evidence>
<dbReference type="OrthoDB" id="10255000at2759"/>
<reference evidence="6 7" key="1">
    <citation type="journal article" date="2012" name="PLoS Pathog.">
        <title>Diverse lifestyles and strategies of plant pathogenesis encoded in the genomes of eighteen Dothideomycetes fungi.</title>
        <authorList>
            <person name="Ohm R.A."/>
            <person name="Feau N."/>
            <person name="Henrissat B."/>
            <person name="Schoch C.L."/>
            <person name="Horwitz B.A."/>
            <person name="Barry K.W."/>
            <person name="Condon B.J."/>
            <person name="Copeland A.C."/>
            <person name="Dhillon B."/>
            <person name="Glaser F."/>
            <person name="Hesse C.N."/>
            <person name="Kosti I."/>
            <person name="LaButti K."/>
            <person name="Lindquist E.A."/>
            <person name="Lucas S."/>
            <person name="Salamov A.A."/>
            <person name="Bradshaw R.E."/>
            <person name="Ciuffetti L."/>
            <person name="Hamelin R.C."/>
            <person name="Kema G.H.J."/>
            <person name="Lawrence C."/>
            <person name="Scott J.A."/>
            <person name="Spatafora J.W."/>
            <person name="Turgeon B.G."/>
            <person name="de Wit P.J.G.M."/>
            <person name="Zhong S."/>
            <person name="Goodwin S.B."/>
            <person name="Grigoriev I.V."/>
        </authorList>
    </citation>
    <scope>NUCLEOTIDE SEQUENCE [LARGE SCALE GENOMIC DNA]</scope>
    <source>
        <strain evidence="6 7">UAMH 10762</strain>
    </source>
</reference>
<dbReference type="AlphaFoldDB" id="M2NM85"/>
<name>M2NM85_BAUPA</name>
<organism evidence="6 7">
    <name type="scientific">Baudoinia panamericana (strain UAMH 10762)</name>
    <name type="common">Angels' share fungus</name>
    <name type="synonym">Baudoinia compniacensis (strain UAMH 10762)</name>
    <dbReference type="NCBI Taxonomy" id="717646"/>
    <lineage>
        <taxon>Eukaryota</taxon>
        <taxon>Fungi</taxon>
        <taxon>Dikarya</taxon>
        <taxon>Ascomycota</taxon>
        <taxon>Pezizomycotina</taxon>
        <taxon>Dothideomycetes</taxon>
        <taxon>Dothideomycetidae</taxon>
        <taxon>Mycosphaerellales</taxon>
        <taxon>Teratosphaeriaceae</taxon>
        <taxon>Baudoinia</taxon>
    </lineage>
</organism>
<feature type="coiled-coil region" evidence="3">
    <location>
        <begin position="72"/>
        <end position="139"/>
    </location>
</feature>
<evidence type="ECO:0000259" key="5">
    <source>
        <dbReference type="Pfam" id="PF07989"/>
    </source>
</evidence>
<dbReference type="InterPro" id="IPR012943">
    <property type="entry name" value="Cnn_1N"/>
</dbReference>
<evidence type="ECO:0000256" key="2">
    <source>
        <dbReference type="ARBA" id="ARBA00022490"/>
    </source>
</evidence>
<dbReference type="eggNOG" id="ENOG502R0AV">
    <property type="taxonomic scope" value="Eukaryota"/>
</dbReference>
<dbReference type="Proteomes" id="UP000011761">
    <property type="component" value="Unassembled WGS sequence"/>
</dbReference>
<accession>M2NM85</accession>
<dbReference type="Pfam" id="PF07989">
    <property type="entry name" value="Cnn_1N"/>
    <property type="match status" value="1"/>
</dbReference>